<organism evidence="2 3">
    <name type="scientific">Halorubrum saccharovorum DSM 1137</name>
    <dbReference type="NCBI Taxonomy" id="1227484"/>
    <lineage>
        <taxon>Archaea</taxon>
        <taxon>Methanobacteriati</taxon>
        <taxon>Methanobacteriota</taxon>
        <taxon>Stenosarchaea group</taxon>
        <taxon>Halobacteria</taxon>
        <taxon>Halobacteriales</taxon>
        <taxon>Haloferacaceae</taxon>
        <taxon>Halorubrum</taxon>
    </lineage>
</organism>
<dbReference type="STRING" id="1227484.C471_08605"/>
<keyword evidence="3" id="KW-1185">Reference proteome</keyword>
<evidence type="ECO:0000256" key="1">
    <source>
        <dbReference type="SAM" id="MobiDB-lite"/>
    </source>
</evidence>
<gene>
    <name evidence="2" type="ORF">C471_08605</name>
</gene>
<name>M0DUZ4_9EURY</name>
<comment type="caution">
    <text evidence="2">The sequence shown here is derived from an EMBL/GenBank/DDBJ whole genome shotgun (WGS) entry which is preliminary data.</text>
</comment>
<sequence length="81" mass="9276">MGRDIPDDMDESTEITHHDQGVSFEVKLQHGSASDRTTVKAKLKTESEAEFEEKRDDFQNEVRDGAEQARDHHEEVFGDDD</sequence>
<proteinExistence type="predicted"/>
<reference evidence="2 3" key="1">
    <citation type="journal article" date="2014" name="PLoS Genet.">
        <title>Phylogenetically driven sequencing of extremely halophilic archaea reveals strategies for static and dynamic osmo-response.</title>
        <authorList>
            <person name="Becker E.A."/>
            <person name="Seitzer P.M."/>
            <person name="Tritt A."/>
            <person name="Larsen D."/>
            <person name="Krusor M."/>
            <person name="Yao A.I."/>
            <person name="Wu D."/>
            <person name="Madern D."/>
            <person name="Eisen J.A."/>
            <person name="Darling A.E."/>
            <person name="Facciotti M.T."/>
        </authorList>
    </citation>
    <scope>NUCLEOTIDE SEQUENCE [LARGE SCALE GENOMIC DNA]</scope>
    <source>
        <strain evidence="2 3">DSM 1137</strain>
    </source>
</reference>
<accession>M0DUZ4</accession>
<feature type="region of interest" description="Disordered" evidence="1">
    <location>
        <begin position="1"/>
        <end position="81"/>
    </location>
</feature>
<dbReference type="RefSeq" id="WP_004048239.1">
    <property type="nucleotide sequence ID" value="NZ_AOJE01000038.1"/>
</dbReference>
<protein>
    <submittedName>
        <fullName evidence="2">Uncharacterized protein</fullName>
    </submittedName>
</protein>
<evidence type="ECO:0000313" key="2">
    <source>
        <dbReference type="EMBL" id="ELZ39326.1"/>
    </source>
</evidence>
<dbReference type="AlphaFoldDB" id="M0DUZ4"/>
<evidence type="ECO:0000313" key="3">
    <source>
        <dbReference type="Proteomes" id="UP000011514"/>
    </source>
</evidence>
<dbReference type="PATRIC" id="fig|1227484.4.peg.1722"/>
<dbReference type="Proteomes" id="UP000011514">
    <property type="component" value="Unassembled WGS sequence"/>
</dbReference>
<dbReference type="OrthoDB" id="379994at2157"/>
<dbReference type="EMBL" id="AOJE01000038">
    <property type="protein sequence ID" value="ELZ39326.1"/>
    <property type="molecule type" value="Genomic_DNA"/>
</dbReference>
<feature type="compositionally biased region" description="Basic and acidic residues" evidence="1">
    <location>
        <begin position="43"/>
        <end position="81"/>
    </location>
</feature>